<keyword evidence="12 14" id="KW-0902">Two-component regulatory system</keyword>
<dbReference type="InterPro" id="IPR036890">
    <property type="entry name" value="HATPase_C_sf"/>
</dbReference>
<dbReference type="CDD" id="cd00075">
    <property type="entry name" value="HATPase"/>
    <property type="match status" value="1"/>
</dbReference>
<dbReference type="GO" id="GO:0005524">
    <property type="term" value="F:ATP binding"/>
    <property type="evidence" value="ECO:0007669"/>
    <property type="project" value="UniProtKB-KW"/>
</dbReference>
<dbReference type="GO" id="GO:0005886">
    <property type="term" value="C:plasma membrane"/>
    <property type="evidence" value="ECO:0007669"/>
    <property type="project" value="UniProtKB-SubCell"/>
</dbReference>
<dbReference type="InterPro" id="IPR006290">
    <property type="entry name" value="CztS_silS_copS"/>
</dbReference>
<dbReference type="InterPro" id="IPR036097">
    <property type="entry name" value="HisK_dim/P_sf"/>
</dbReference>
<evidence type="ECO:0000313" key="18">
    <source>
        <dbReference type="Proteomes" id="UP000028878"/>
    </source>
</evidence>
<dbReference type="InterPro" id="IPR005467">
    <property type="entry name" value="His_kinase_dom"/>
</dbReference>
<proteinExistence type="predicted"/>
<dbReference type="EC" id="2.7.13.3" evidence="14"/>
<dbReference type="Gene3D" id="3.30.565.10">
    <property type="entry name" value="Histidine kinase-like ATPase, C-terminal domain"/>
    <property type="match status" value="1"/>
</dbReference>
<dbReference type="EMBL" id="CCAE010000081">
    <property type="protein sequence ID" value="CDN90404.1"/>
    <property type="molecule type" value="Genomic_DNA"/>
</dbReference>
<evidence type="ECO:0000256" key="4">
    <source>
        <dbReference type="ARBA" id="ARBA00022519"/>
    </source>
</evidence>
<keyword evidence="3 14" id="KW-1003">Cell membrane</keyword>
<dbReference type="InterPro" id="IPR003594">
    <property type="entry name" value="HATPase_dom"/>
</dbReference>
<evidence type="ECO:0000313" key="17">
    <source>
        <dbReference type="EMBL" id="CDN90404.1"/>
    </source>
</evidence>
<dbReference type="Gene3D" id="6.10.340.10">
    <property type="match status" value="1"/>
</dbReference>
<dbReference type="SMART" id="SM00388">
    <property type="entry name" value="HisKA"/>
    <property type="match status" value="1"/>
</dbReference>
<dbReference type="FunFam" id="1.10.287.130:FF:000001">
    <property type="entry name" value="Two-component sensor histidine kinase"/>
    <property type="match status" value="1"/>
</dbReference>
<dbReference type="Pfam" id="PF00512">
    <property type="entry name" value="HisKA"/>
    <property type="match status" value="1"/>
</dbReference>
<dbReference type="PANTHER" id="PTHR45436">
    <property type="entry name" value="SENSOR HISTIDINE KINASE YKOH"/>
    <property type="match status" value="1"/>
</dbReference>
<dbReference type="PROSITE" id="PS50109">
    <property type="entry name" value="HIS_KIN"/>
    <property type="match status" value="1"/>
</dbReference>
<dbReference type="InterPro" id="IPR050428">
    <property type="entry name" value="TCS_sensor_his_kinase"/>
</dbReference>
<dbReference type="Proteomes" id="UP000028878">
    <property type="component" value="Unassembled WGS sequence"/>
</dbReference>
<dbReference type="RefSeq" id="WP_035624430.1">
    <property type="nucleotide sequence ID" value="NZ_CCAE010000081.1"/>
</dbReference>
<dbReference type="InterPro" id="IPR004358">
    <property type="entry name" value="Sig_transdc_His_kin-like_C"/>
</dbReference>
<dbReference type="PRINTS" id="PR00344">
    <property type="entry name" value="BCTRLSENSOR"/>
</dbReference>
<dbReference type="Gene3D" id="1.10.287.130">
    <property type="match status" value="1"/>
</dbReference>
<dbReference type="AlphaFoldDB" id="A0A1L1PNN2"/>
<dbReference type="CDD" id="cd00082">
    <property type="entry name" value="HisKA"/>
    <property type="match status" value="1"/>
</dbReference>
<keyword evidence="10 14" id="KW-0067">ATP-binding</keyword>
<evidence type="ECO:0000256" key="5">
    <source>
        <dbReference type="ARBA" id="ARBA00022553"/>
    </source>
</evidence>
<keyword evidence="4 14" id="KW-0997">Cell inner membrane</keyword>
<dbReference type="NCBIfam" id="TIGR01386">
    <property type="entry name" value="cztS_silS_copS"/>
    <property type="match status" value="1"/>
</dbReference>
<protein>
    <recommendedName>
        <fullName evidence="14">Sensor protein</fullName>
        <ecNumber evidence="14">2.7.13.3</ecNumber>
    </recommendedName>
</protein>
<dbReference type="InterPro" id="IPR003660">
    <property type="entry name" value="HAMP_dom"/>
</dbReference>
<dbReference type="SMART" id="SM00387">
    <property type="entry name" value="HATPase_c"/>
    <property type="match status" value="1"/>
</dbReference>
<evidence type="ECO:0000259" key="16">
    <source>
        <dbReference type="PROSITE" id="PS50885"/>
    </source>
</evidence>
<evidence type="ECO:0000256" key="8">
    <source>
        <dbReference type="ARBA" id="ARBA00022741"/>
    </source>
</evidence>
<keyword evidence="6 14" id="KW-0808">Transferase</keyword>
<comment type="catalytic activity">
    <reaction evidence="1 14">
        <text>ATP + protein L-histidine = ADP + protein N-phospho-L-histidine.</text>
        <dbReference type="EC" id="2.7.13.3"/>
    </reaction>
</comment>
<evidence type="ECO:0000256" key="9">
    <source>
        <dbReference type="ARBA" id="ARBA00022777"/>
    </source>
</evidence>
<reference evidence="18" key="1">
    <citation type="submission" date="2014-11" db="EMBL/GenBank/DDBJ databases">
        <title>Draft genome sequence of Hydrogenophaga intermedia S1.</title>
        <authorList>
            <person name="Gan H.M."/>
            <person name="Chew T.H."/>
            <person name="Stolz A."/>
        </authorList>
    </citation>
    <scope>NUCLEOTIDE SEQUENCE [LARGE SCALE GENOMIC DNA]</scope>
    <source>
        <strain evidence="18">S1</strain>
    </source>
</reference>
<dbReference type="PANTHER" id="PTHR45436:SF9">
    <property type="entry name" value="SENSOR PROTEIN"/>
    <property type="match status" value="1"/>
</dbReference>
<evidence type="ECO:0000256" key="3">
    <source>
        <dbReference type="ARBA" id="ARBA00022475"/>
    </source>
</evidence>
<keyword evidence="18" id="KW-1185">Reference proteome</keyword>
<feature type="domain" description="HAMP" evidence="16">
    <location>
        <begin position="174"/>
        <end position="227"/>
    </location>
</feature>
<evidence type="ECO:0000256" key="1">
    <source>
        <dbReference type="ARBA" id="ARBA00000085"/>
    </source>
</evidence>
<evidence type="ECO:0000256" key="14">
    <source>
        <dbReference type="RuleBase" id="RU364088"/>
    </source>
</evidence>
<dbReference type="SUPFAM" id="SSF55874">
    <property type="entry name" value="ATPase domain of HSP90 chaperone/DNA topoisomerase II/histidine kinase"/>
    <property type="match status" value="1"/>
</dbReference>
<keyword evidence="13 14" id="KW-0472">Membrane</keyword>
<evidence type="ECO:0000256" key="10">
    <source>
        <dbReference type="ARBA" id="ARBA00022840"/>
    </source>
</evidence>
<feature type="transmembrane region" description="Helical" evidence="14">
    <location>
        <begin position="20"/>
        <end position="39"/>
    </location>
</feature>
<dbReference type="InterPro" id="IPR003661">
    <property type="entry name" value="HisK_dim/P_dom"/>
</dbReference>
<evidence type="ECO:0000259" key="15">
    <source>
        <dbReference type="PROSITE" id="PS50109"/>
    </source>
</evidence>
<keyword evidence="8 14" id="KW-0547">Nucleotide-binding</keyword>
<comment type="subcellular location">
    <subcellularLocation>
        <location evidence="2 14">Cell inner membrane</location>
    </subcellularLocation>
</comment>
<evidence type="ECO:0000256" key="12">
    <source>
        <dbReference type="ARBA" id="ARBA00023012"/>
    </source>
</evidence>
<keyword evidence="7 14" id="KW-0812">Transmembrane</keyword>
<name>A0A1L1PNN2_HYDIT</name>
<dbReference type="PROSITE" id="PS50885">
    <property type="entry name" value="HAMP"/>
    <property type="match status" value="1"/>
</dbReference>
<evidence type="ECO:0000256" key="2">
    <source>
        <dbReference type="ARBA" id="ARBA00004533"/>
    </source>
</evidence>
<organism evidence="17 18">
    <name type="scientific">Hydrogenophaga intermedia</name>
    <dbReference type="NCBI Taxonomy" id="65786"/>
    <lineage>
        <taxon>Bacteria</taxon>
        <taxon>Pseudomonadati</taxon>
        <taxon>Pseudomonadota</taxon>
        <taxon>Betaproteobacteria</taxon>
        <taxon>Burkholderiales</taxon>
        <taxon>Comamonadaceae</taxon>
        <taxon>Hydrogenophaga</taxon>
    </lineage>
</organism>
<dbReference type="GO" id="GO:0000155">
    <property type="term" value="F:phosphorelay sensor kinase activity"/>
    <property type="evidence" value="ECO:0007669"/>
    <property type="project" value="InterPro"/>
</dbReference>
<keyword evidence="9 14" id="KW-0418">Kinase</keyword>
<evidence type="ECO:0000256" key="13">
    <source>
        <dbReference type="ARBA" id="ARBA00023136"/>
    </source>
</evidence>
<feature type="domain" description="Histidine kinase" evidence="15">
    <location>
        <begin position="235"/>
        <end position="449"/>
    </location>
</feature>
<evidence type="ECO:0000256" key="11">
    <source>
        <dbReference type="ARBA" id="ARBA00022989"/>
    </source>
</evidence>
<accession>A0A1L1PNN2</accession>
<dbReference type="SUPFAM" id="SSF47384">
    <property type="entry name" value="Homodimeric domain of signal transducing histidine kinase"/>
    <property type="match status" value="1"/>
</dbReference>
<keyword evidence="5" id="KW-0597">Phosphoprotein</keyword>
<sequence length="453" mass="49851">MNTRALQATYSIQRRLTLRISLQAMLVMALMAAMVYLSVHTVVDHRQAAELAKKNDVVLAIFTDGARIGGLEKAISDVRDSAYRRPLTRLSVRDPSGRLLFEDANEAPFVMSDHPRARVTDVELPSLDPPRVVLTLQSDTAYDRELMGALGKTLLVVPLLGGFLVALSSLWRIRRDLKPLNELAAQTQRITAHRLDQRLHLPEVATELMPWITQFNGLMDRLQAAIDQLEAFNADVAHELRTPLASLMGHTEVALSRDRSAQELRDVMAASLEELQQLSQMVQDMLFLSRTDRGARARAADIPSLRILAEKVVDFHAIGFDEAGLRAKVHGDARIHADEPLLQRALSNLIDNAVQHAGTGSRIDVLIERQPKDRVALLVQNSGSTIAQADLPRIFDRFFRADASRPSSGQHHGLGLAIVAAIARMHGGEPLAQSNDGLTRVGICIPSEPVGLS</sequence>
<gene>
    <name evidence="17" type="ORF">BN948_04848</name>
</gene>
<evidence type="ECO:0000256" key="7">
    <source>
        <dbReference type="ARBA" id="ARBA00022692"/>
    </source>
</evidence>
<dbReference type="Pfam" id="PF02518">
    <property type="entry name" value="HATPase_c"/>
    <property type="match status" value="1"/>
</dbReference>
<evidence type="ECO:0000256" key="6">
    <source>
        <dbReference type="ARBA" id="ARBA00022679"/>
    </source>
</evidence>
<keyword evidence="11 14" id="KW-1133">Transmembrane helix</keyword>
<comment type="function">
    <text evidence="14">Member of a two-component regulatory system.</text>
</comment>